<keyword evidence="15" id="KW-1185">Reference proteome</keyword>
<evidence type="ECO:0000313" key="14">
    <source>
        <dbReference type="EMBL" id="KAJ4462117.1"/>
    </source>
</evidence>
<dbReference type="InterPro" id="IPR039261">
    <property type="entry name" value="FNR_nucleotide-bd"/>
</dbReference>
<dbReference type="Pfam" id="PF00258">
    <property type="entry name" value="Flavodoxin_1"/>
    <property type="match status" value="1"/>
</dbReference>
<dbReference type="PROSITE" id="PS51085">
    <property type="entry name" value="2FE2S_FER_2"/>
    <property type="match status" value="1"/>
</dbReference>
<evidence type="ECO:0000256" key="4">
    <source>
        <dbReference type="ARBA" id="ARBA00022630"/>
    </source>
</evidence>
<keyword evidence="9" id="KW-0411">Iron-sulfur</keyword>
<evidence type="ECO:0000256" key="10">
    <source>
        <dbReference type="ARBA" id="ARBA00023797"/>
    </source>
</evidence>
<dbReference type="SUPFAM" id="SSF52218">
    <property type="entry name" value="Flavoproteins"/>
    <property type="match status" value="1"/>
</dbReference>
<evidence type="ECO:0000256" key="7">
    <source>
        <dbReference type="ARBA" id="ARBA00022857"/>
    </source>
</evidence>
<evidence type="ECO:0000256" key="5">
    <source>
        <dbReference type="ARBA" id="ARBA00022643"/>
    </source>
</evidence>
<dbReference type="InterPro" id="IPR008254">
    <property type="entry name" value="Flavodoxin/NO_synth"/>
</dbReference>
<feature type="domain" description="4Fe-4S ferredoxin-type" evidence="13">
    <location>
        <begin position="142"/>
        <end position="175"/>
    </location>
</feature>
<dbReference type="SUPFAM" id="SSF52343">
    <property type="entry name" value="Ferredoxin reductase-like, C-terminal NADP-linked domain"/>
    <property type="match status" value="1"/>
</dbReference>
<protein>
    <recommendedName>
        <fullName evidence="10">NADPH--hemoprotein reductase</fullName>
        <ecNumber evidence="10">1.6.2.4</ecNumber>
    </recommendedName>
</protein>
<keyword evidence="5" id="KW-0288">FMN</keyword>
<dbReference type="PROSITE" id="PS51379">
    <property type="entry name" value="4FE4S_FER_2"/>
    <property type="match status" value="2"/>
</dbReference>
<evidence type="ECO:0000256" key="8">
    <source>
        <dbReference type="ARBA" id="ARBA00023002"/>
    </source>
</evidence>
<keyword evidence="8" id="KW-0560">Oxidoreductase</keyword>
<dbReference type="SUPFAM" id="SSF53920">
    <property type="entry name" value="Fe-only hydrogenase"/>
    <property type="match status" value="1"/>
</dbReference>
<dbReference type="InterPro" id="IPR017896">
    <property type="entry name" value="4Fe4S_Fe-S-bd"/>
</dbReference>
<dbReference type="EC" id="1.6.2.4" evidence="10"/>
<feature type="domain" description="2Fe-2S ferredoxin-type" evidence="12">
    <location>
        <begin position="15"/>
        <end position="93"/>
    </location>
</feature>
<proteinExistence type="inferred from homology"/>
<dbReference type="Gene3D" id="2.40.30.10">
    <property type="entry name" value="Translation factors"/>
    <property type="match status" value="1"/>
</dbReference>
<dbReference type="SUPFAM" id="SSF63380">
    <property type="entry name" value="Riboflavin synthase domain-like"/>
    <property type="match status" value="1"/>
</dbReference>
<evidence type="ECO:0000259" key="13">
    <source>
        <dbReference type="PROSITE" id="PS51379"/>
    </source>
</evidence>
<keyword evidence="6" id="KW-0274">FAD</keyword>
<evidence type="ECO:0000259" key="12">
    <source>
        <dbReference type="PROSITE" id="PS51085"/>
    </source>
</evidence>
<keyword evidence="7" id="KW-0521">NADP</keyword>
<comment type="similarity">
    <text evidence="3">Belongs to the NARF family.</text>
</comment>
<dbReference type="InterPro" id="IPR036010">
    <property type="entry name" value="2Fe-2S_ferredoxin-like_sf"/>
</dbReference>
<dbReference type="PRINTS" id="PR00369">
    <property type="entry name" value="FLAVODOXIN"/>
</dbReference>
<dbReference type="InterPro" id="IPR017938">
    <property type="entry name" value="Riboflavin_synthase-like_b-brl"/>
</dbReference>
<dbReference type="Gene3D" id="1.20.990.10">
    <property type="entry name" value="NADPH-cytochrome p450 Reductase, Chain A, domain 3"/>
    <property type="match status" value="2"/>
</dbReference>
<dbReference type="SMART" id="SM00902">
    <property type="entry name" value="Fe_hyd_SSU"/>
    <property type="match status" value="1"/>
</dbReference>
<dbReference type="InterPro" id="IPR029039">
    <property type="entry name" value="Flavoprotein-like_sf"/>
</dbReference>
<keyword evidence="9" id="KW-0408">Iron</keyword>
<evidence type="ECO:0000256" key="1">
    <source>
        <dbReference type="ARBA" id="ARBA00001917"/>
    </source>
</evidence>
<dbReference type="CDD" id="cd00207">
    <property type="entry name" value="fer2"/>
    <property type="match status" value="1"/>
</dbReference>
<dbReference type="Gene3D" id="3.10.20.740">
    <property type="match status" value="1"/>
</dbReference>
<evidence type="ECO:0000256" key="2">
    <source>
        <dbReference type="ARBA" id="ARBA00001974"/>
    </source>
</evidence>
<dbReference type="Gene3D" id="3.30.70.20">
    <property type="match status" value="1"/>
</dbReference>
<dbReference type="NCBIfam" id="TIGR02512">
    <property type="entry name" value="FeFe_hydrog_A"/>
    <property type="match status" value="1"/>
</dbReference>
<organism evidence="14 15">
    <name type="scientific">Paratrimastix pyriformis</name>
    <dbReference type="NCBI Taxonomy" id="342808"/>
    <lineage>
        <taxon>Eukaryota</taxon>
        <taxon>Metamonada</taxon>
        <taxon>Preaxostyla</taxon>
        <taxon>Paratrimastigidae</taxon>
        <taxon>Paratrimastix</taxon>
    </lineage>
</organism>
<dbReference type="SUPFAM" id="SSF54862">
    <property type="entry name" value="4Fe-4S ferredoxins"/>
    <property type="match status" value="1"/>
</dbReference>
<feature type="domain" description="4Fe-4S ferredoxin-type" evidence="13">
    <location>
        <begin position="184"/>
        <end position="213"/>
    </location>
</feature>
<evidence type="ECO:0000256" key="3">
    <source>
        <dbReference type="ARBA" id="ARBA00006596"/>
    </source>
</evidence>
<dbReference type="Gene3D" id="3.40.950.10">
    <property type="entry name" value="Fe-only Hydrogenase (Larger Subunit), Chain L, domain 3"/>
    <property type="match status" value="1"/>
</dbReference>
<dbReference type="PANTHER" id="PTHR19384:SF17">
    <property type="entry name" value="NADPH--CYTOCHROME P450 REDUCTASE"/>
    <property type="match status" value="1"/>
</dbReference>
<dbReference type="PROSITE" id="PS00198">
    <property type="entry name" value="4FE4S_FER_1"/>
    <property type="match status" value="1"/>
</dbReference>
<dbReference type="InterPro" id="IPR023173">
    <property type="entry name" value="NADPH_Cyt_P450_Rdtase_alpha"/>
</dbReference>
<dbReference type="PROSITE" id="PS50902">
    <property type="entry name" value="FLAVODOXIN_LIKE"/>
    <property type="match status" value="1"/>
</dbReference>
<dbReference type="InterPro" id="IPR017900">
    <property type="entry name" value="4Fe4S_Fe_S_CS"/>
</dbReference>
<sequence length="1064" mass="116835">MEKEEPSSSHFPVPGSVEVQINGSSYQVPASCNIVEACRQAGVYVPTVCYHPRLKPVGKCGVCTVDIEGSKEGVLACSTKVAPGMRIHTDTPEVKARCSAALTRLMNRMRSRQAQETSPQASREFRELLAWAQESAKDETSNAVVIDPSTCIECGRCARACKELQGIGALKLTDSAMAPVQATSDEGLYHSDCISCGQCSAFCPTGAIHEVTDFGPLREAIRQGKVIVAQTAPATRVAFAEEWGLEPGTVAERKMVGALKASGCHFVFDTNFTADLTILEEGTELLGRIKKGGPFPMITSCCPAWINMCEKLYPEFLPNLSTCKSPEGMLGALIKTYWADRMGKKPTEIFSLSIMPCTAKKDECRRDVLGRRGYQDVDMVLTTREAARWVKEQGFQEWAALPERDYDNPLSEYSGGAVLFAATGGVMEAALRTAYEVGTGRRLESVDFRAVRGWQGIREATVDFDGRPIKPKSNDPAVLQKRAGAIYALDTHMAVRRSHENVALQQLYTNFLGAPNSHKAHELLHTHYRDRSEKEKQRTALVLYATQTGNSEQAARRLSSELQAARFAVRLAAMDAIGPAEVAREPLVLLVTSTFGEGERPDMAGPLWDWLAAQPAGALSTVAYGVFGLGSSKYTKFCQAARDFDGRLEFLGARRVVELGKGDETADDGYATAFDPWVAALYDELGVEPPKQAVVPHYARAPSLPARAARPTPSLTPEDYGRPIIFSELDIGETGFEYSVGDSLGIHPLNPTEHVDAFLHWYHTNPDAVISIVPASDSTARCRPEDLFFRQLRGQFAQRPDERARLERLQGPEGKDDLAGYLKDFPSYVNVLQDFPSAHPTMDYLVEMIPPIKPRLYSLVVAIPTEWSRQRRTIVGGGLCTTFLFASQPGALVPVNINPGTLRPPPDPAAPMLLVALGTGWPHAGLLRDRLMDKRRRGLAATGPATLYQACRHREKDWVLRDEMAEYQREGVLTTHIGAFSHDQPGRFETADLLMTENPAPVWDILKHPNAYYFYCGPAAYSIPAKLETAIVGACQTAGGMSPEKATEYVETMKREGRFLLEAF</sequence>
<gene>
    <name evidence="14" type="ORF">PAPYR_1296</name>
</gene>
<dbReference type="Pfam" id="PF02906">
    <property type="entry name" value="Fe_hyd_lg_C"/>
    <property type="match status" value="1"/>
</dbReference>
<keyword evidence="9" id="KW-0479">Metal-binding</keyword>
<reference evidence="14" key="1">
    <citation type="journal article" date="2022" name="bioRxiv">
        <title>Genomics of Preaxostyla Flagellates Illuminates Evolutionary Transitions and the Path Towards Mitochondrial Loss.</title>
        <authorList>
            <person name="Novak L.V.F."/>
            <person name="Treitli S.C."/>
            <person name="Pyrih J."/>
            <person name="Halakuc P."/>
            <person name="Pipaliya S.V."/>
            <person name="Vacek V."/>
            <person name="Brzon O."/>
            <person name="Soukal P."/>
            <person name="Eme L."/>
            <person name="Dacks J.B."/>
            <person name="Karnkowska A."/>
            <person name="Elias M."/>
            <person name="Hampl V."/>
        </authorList>
    </citation>
    <scope>NUCLEOTIDE SEQUENCE</scope>
    <source>
        <strain evidence="14">RCP-MX</strain>
    </source>
</reference>
<dbReference type="InterPro" id="IPR009016">
    <property type="entry name" value="Fe_hydrogenase"/>
</dbReference>
<dbReference type="Gene3D" id="3.40.50.1780">
    <property type="match status" value="1"/>
</dbReference>
<dbReference type="Pfam" id="PF00667">
    <property type="entry name" value="FAD_binding_1"/>
    <property type="match status" value="2"/>
</dbReference>
<evidence type="ECO:0000313" key="15">
    <source>
        <dbReference type="Proteomes" id="UP001141327"/>
    </source>
</evidence>
<name>A0ABQ8USK7_9EUKA</name>
<accession>A0ABQ8USK7</accession>
<evidence type="ECO:0000256" key="9">
    <source>
        <dbReference type="ARBA" id="ARBA00023014"/>
    </source>
</evidence>
<feature type="domain" description="Flavodoxin-like" evidence="11">
    <location>
        <begin position="540"/>
        <end position="682"/>
    </location>
</feature>
<dbReference type="SUPFAM" id="SSF54292">
    <property type="entry name" value="2Fe-2S ferredoxin-like"/>
    <property type="match status" value="1"/>
</dbReference>
<dbReference type="Pfam" id="PF02256">
    <property type="entry name" value="Fe_hyd_SSU"/>
    <property type="match status" value="1"/>
</dbReference>
<dbReference type="InterPro" id="IPR003149">
    <property type="entry name" value="Fe_hydrogenase_ssu"/>
</dbReference>
<dbReference type="Gene3D" id="3.40.50.80">
    <property type="entry name" value="Nucleotide-binding domain of ferredoxin-NADP reductase (FNR) module"/>
    <property type="match status" value="1"/>
</dbReference>
<dbReference type="Pfam" id="PF13510">
    <property type="entry name" value="Fer2_4"/>
    <property type="match status" value="1"/>
</dbReference>
<dbReference type="InterPro" id="IPR013352">
    <property type="entry name" value="Fe_hydrogenase_subset"/>
</dbReference>
<comment type="cofactor">
    <cofactor evidence="2">
        <name>FAD</name>
        <dbReference type="ChEBI" id="CHEBI:57692"/>
    </cofactor>
</comment>
<dbReference type="InterPro" id="IPR003097">
    <property type="entry name" value="CysJ-like_FAD-binding"/>
</dbReference>
<dbReference type="EMBL" id="JAPMOS010000004">
    <property type="protein sequence ID" value="KAJ4462117.1"/>
    <property type="molecule type" value="Genomic_DNA"/>
</dbReference>
<dbReference type="Proteomes" id="UP001141327">
    <property type="component" value="Unassembled WGS sequence"/>
</dbReference>
<dbReference type="InterPro" id="IPR001094">
    <property type="entry name" value="Flavdoxin-like"/>
</dbReference>
<evidence type="ECO:0000259" key="11">
    <source>
        <dbReference type="PROSITE" id="PS50902"/>
    </source>
</evidence>
<evidence type="ECO:0000256" key="6">
    <source>
        <dbReference type="ARBA" id="ARBA00022827"/>
    </source>
</evidence>
<comment type="cofactor">
    <cofactor evidence="1">
        <name>FMN</name>
        <dbReference type="ChEBI" id="CHEBI:58210"/>
    </cofactor>
</comment>
<dbReference type="InterPro" id="IPR004108">
    <property type="entry name" value="Fe_hydrogenase_lsu_C"/>
</dbReference>
<dbReference type="PANTHER" id="PTHR19384">
    <property type="entry name" value="NITRIC OXIDE SYNTHASE-RELATED"/>
    <property type="match status" value="1"/>
</dbReference>
<dbReference type="Pfam" id="PF00037">
    <property type="entry name" value="Fer4"/>
    <property type="match status" value="1"/>
</dbReference>
<dbReference type="InterPro" id="IPR001041">
    <property type="entry name" value="2Fe-2S_ferredoxin-type"/>
</dbReference>
<keyword evidence="4" id="KW-0285">Flavoprotein</keyword>
<comment type="caution">
    <text evidence="14">The sequence shown here is derived from an EMBL/GenBank/DDBJ whole genome shotgun (WGS) entry which is preliminary data.</text>
</comment>
<dbReference type="Gene3D" id="3.40.50.360">
    <property type="match status" value="1"/>
</dbReference>